<feature type="compositionally biased region" description="Polar residues" evidence="1">
    <location>
        <begin position="1158"/>
        <end position="1170"/>
    </location>
</feature>
<feature type="region of interest" description="Disordered" evidence="1">
    <location>
        <begin position="532"/>
        <end position="554"/>
    </location>
</feature>
<feature type="region of interest" description="Disordered" evidence="1">
    <location>
        <begin position="873"/>
        <end position="901"/>
    </location>
</feature>
<dbReference type="GeneID" id="54365510"/>
<feature type="region of interest" description="Disordered" evidence="1">
    <location>
        <begin position="1133"/>
        <end position="1170"/>
    </location>
</feature>
<gene>
    <name evidence="3" type="ORF">K489DRAFT_410470</name>
</gene>
<feature type="compositionally biased region" description="Basic and acidic residues" evidence="1">
    <location>
        <begin position="670"/>
        <end position="686"/>
    </location>
</feature>
<feature type="compositionally biased region" description="Polar residues" evidence="1">
    <location>
        <begin position="919"/>
        <end position="938"/>
    </location>
</feature>
<feature type="compositionally biased region" description="Basic and acidic residues" evidence="1">
    <location>
        <begin position="399"/>
        <end position="413"/>
    </location>
</feature>
<feature type="region of interest" description="Disordered" evidence="1">
    <location>
        <begin position="781"/>
        <end position="820"/>
    </location>
</feature>
<keyword evidence="2" id="KW-1185">Reference proteome</keyword>
<evidence type="ECO:0000313" key="3">
    <source>
        <dbReference type="RefSeq" id="XP_033459153.1"/>
    </source>
</evidence>
<feature type="compositionally biased region" description="Low complexity" evidence="1">
    <location>
        <begin position="423"/>
        <end position="436"/>
    </location>
</feature>
<feature type="region of interest" description="Disordered" evidence="1">
    <location>
        <begin position="1836"/>
        <end position="1863"/>
    </location>
</feature>
<feature type="region of interest" description="Disordered" evidence="1">
    <location>
        <begin position="972"/>
        <end position="997"/>
    </location>
</feature>
<reference evidence="3" key="1">
    <citation type="submission" date="2020-01" db="EMBL/GenBank/DDBJ databases">
        <authorList>
            <consortium name="DOE Joint Genome Institute"/>
            <person name="Haridas S."/>
            <person name="Albert R."/>
            <person name="Binder M."/>
            <person name="Bloem J."/>
            <person name="Labutti K."/>
            <person name="Salamov A."/>
            <person name="Andreopoulos B."/>
            <person name="Baker S.E."/>
            <person name="Barry K."/>
            <person name="Bills G."/>
            <person name="Bluhm B.H."/>
            <person name="Cannon C."/>
            <person name="Castanera R."/>
            <person name="Culley D.E."/>
            <person name="Daum C."/>
            <person name="Ezra D."/>
            <person name="Gonzalez J.B."/>
            <person name="Henrissat B."/>
            <person name="Kuo A."/>
            <person name="Liang C."/>
            <person name="Lipzen A."/>
            <person name="Lutzoni F."/>
            <person name="Magnuson J."/>
            <person name="Mondo S."/>
            <person name="Nolan M."/>
            <person name="Ohm R."/>
            <person name="Pangilinan J."/>
            <person name="Park H.-J."/>
            <person name="Ramirez L."/>
            <person name="Alfaro M."/>
            <person name="Sun H."/>
            <person name="Tritt A."/>
            <person name="Yoshinaga Y."/>
            <person name="Zwiers L.-H."/>
            <person name="Turgeon B.G."/>
            <person name="Goodwin S.B."/>
            <person name="Spatafora J.W."/>
            <person name="Crous P.W."/>
            <person name="Grigoriev I.V."/>
        </authorList>
    </citation>
    <scope>NUCLEOTIDE SEQUENCE</scope>
    <source>
        <strain evidence="3">CBS 342.82</strain>
    </source>
</reference>
<protein>
    <submittedName>
        <fullName evidence="3">Uncharacterized protein</fullName>
    </submittedName>
</protein>
<feature type="compositionally biased region" description="Low complexity" evidence="1">
    <location>
        <begin position="1707"/>
        <end position="1723"/>
    </location>
</feature>
<feature type="region of interest" description="Disordered" evidence="1">
    <location>
        <begin position="280"/>
        <end position="450"/>
    </location>
</feature>
<feature type="region of interest" description="Disordered" evidence="1">
    <location>
        <begin position="580"/>
        <end position="688"/>
    </location>
</feature>
<organism evidence="3">
    <name type="scientific">Dissoconium aciculare CBS 342.82</name>
    <dbReference type="NCBI Taxonomy" id="1314786"/>
    <lineage>
        <taxon>Eukaryota</taxon>
        <taxon>Fungi</taxon>
        <taxon>Dikarya</taxon>
        <taxon>Ascomycota</taxon>
        <taxon>Pezizomycotina</taxon>
        <taxon>Dothideomycetes</taxon>
        <taxon>Dothideomycetidae</taxon>
        <taxon>Mycosphaerellales</taxon>
        <taxon>Dissoconiaceae</taxon>
        <taxon>Dissoconium</taxon>
    </lineage>
</organism>
<feature type="region of interest" description="Disordered" evidence="1">
    <location>
        <begin position="1699"/>
        <end position="1738"/>
    </location>
</feature>
<feature type="compositionally biased region" description="Polar residues" evidence="1">
    <location>
        <begin position="589"/>
        <end position="624"/>
    </location>
</feature>
<reference evidence="3" key="2">
    <citation type="submission" date="2020-04" db="EMBL/GenBank/DDBJ databases">
        <authorList>
            <consortium name="NCBI Genome Project"/>
        </authorList>
    </citation>
    <scope>NUCLEOTIDE SEQUENCE</scope>
    <source>
        <strain evidence="3">CBS 342.82</strain>
    </source>
</reference>
<reference evidence="3" key="3">
    <citation type="submission" date="2025-08" db="UniProtKB">
        <authorList>
            <consortium name="RefSeq"/>
        </authorList>
    </citation>
    <scope>IDENTIFICATION</scope>
    <source>
        <strain evidence="3">CBS 342.82</strain>
    </source>
</reference>
<feature type="compositionally biased region" description="Polar residues" evidence="1">
    <location>
        <begin position="205"/>
        <end position="226"/>
    </location>
</feature>
<feature type="compositionally biased region" description="Basic and acidic residues" evidence="1">
    <location>
        <begin position="735"/>
        <end position="751"/>
    </location>
</feature>
<feature type="compositionally biased region" description="Basic and acidic residues" evidence="1">
    <location>
        <begin position="359"/>
        <end position="377"/>
    </location>
</feature>
<dbReference type="OrthoDB" id="5408302at2759"/>
<feature type="region of interest" description="Disordered" evidence="1">
    <location>
        <begin position="1"/>
        <end position="95"/>
    </location>
</feature>
<feature type="region of interest" description="Disordered" evidence="1">
    <location>
        <begin position="1023"/>
        <end position="1076"/>
    </location>
</feature>
<accession>A0A6J3M5K4</accession>
<feature type="compositionally biased region" description="Polar residues" evidence="1">
    <location>
        <begin position="885"/>
        <end position="894"/>
    </location>
</feature>
<dbReference type="RefSeq" id="XP_033459153.1">
    <property type="nucleotide sequence ID" value="XM_033607711.1"/>
</dbReference>
<feature type="compositionally biased region" description="Polar residues" evidence="1">
    <location>
        <begin position="1836"/>
        <end position="1851"/>
    </location>
</feature>
<proteinExistence type="predicted"/>
<sequence length="1891" mass="202060">MFRKRSRTQVAADAPPIITTSALTSQPPLIPSPSSPLVSPLGMTFDFELPPPNPRRTLGDNLARPNTSDGVRRSSRNLQLPVAHGNGQTSGRPESFRSAISRLSRDPDGLIQLVKTEEADNVSKISRDTFSKSRSSFDPPVDSLNFSRPSTAGAVSTTSSAPRMEPSLFPKVEPIAAPIVDTIAPSRSFVDSRDKPYSLPPPQKPSTIRNNKSVPNLNAQASAASKSETRTKPVLSVTTKPGKSAKLKAPTDAKPVSSLTVGVPYGATSSAFPLPQHVATRPKTANGSSEIAGVPVLTHHTSAPRNVDLRSEEKKQSSRQAEVVTEAKQEKQADAKPAEGKRARRMTRVFNPIAFLQRKKADADHDSASDSHSDRGTQSRTSLRSREVNADRAQLPPELDPRIKGKGVHDFSAPRKQSTFNDYSPASPSYFFPSTPHDGSSPNDGYASDLAGAEGHQRRINHAPVFTEHLGENPDLSRRVSSLDAENLENKDFVARAAKRSSMLPLPQASATLPPFARRSQILDPMQASLYRDTDDSDAQDGKEQDSVTSSYSEVSPIIGTLDGLDGNPAFSPVSMDDRFQLISPPTKDPSSNSVSNDIPRENGNSNSGLSTEVQSNRGPSITRVSAPPSAFDTLQEPAPTRLAPSPHATAANQSALPLGSSDVSDESDGDKRTGKATEAEVDKSSGKSLRKSFKFVDKIVSAVSSSKKVDSMPKYSASNASRFSFQFGDGAAEEKALEEKHRKVAADRETQPAVANDAYEEDEYEDDYFDEDAMNDLDEMEVAQQQEDHPYGSLPPIPAAQSDHLTVNSKAAQDDATAGALGKAQSLRYLQKARQVLRDDDSLYEDDDVLGEEREVTYADHPAFRTHSAMANSVRRGSEAGPHSRQSSIQTSAGDAGDGYWRGGTIDDYMRDYALSSSGSVHSNATNGKNRKGSASSLGDRAPMPEGLPESPLIPISETVLSDLLPRNVSEFQGQGSEDSSKIEATPRPNIMKSRTISEMSFSTISDGTHHESPNAQALANLAQSQQNPSTQSPQSNYAESEGSSHPRSHGGSTLHNSMSSGQSLATSVDSSPAENKTLLKSLEARSASPMGAQGRSLHEKFSARETSGLVAGLGQRRVAKTASPAALKLTGGSQGLLSVPSSPAPAGRKGLLSDPRPNSAQSAVSGTESRALSIIEVADGDESDDELLSSHSPRVVPNVDIVGQQHIYAAPPPINDFLGPSPTMHSFPNSPTAAYSQESVRSASATSTLMTASIFGRDSLDDSRDETQHTHQHLGTPTVETIYEVNTPDLASANAPEFPHTEKPLQSPVSVKAASLSSRRLTNDSQVLPDYAKWLQLDETKRSPTTARHIGSGAGAIAAIRNFHQSQDIADMQDDMYFDDGRFEQDMLEAQAGDIVDESRFDDDSFLSRPNAAYLNTRETKGPIASTEPISVAPKEAGAIDSVAKSPVAPEDQIISVQRQASLQKYHAALADAATQAAADGRFTRAASVTTSALSESLPTNGGPDVYTHNEPFPALTLSTDQPHNFDNPALALGTQQIQAVNGAPPVGFDFGFDQTPFGTDDATDEDDDLVAAANAEALANDDDGFYGQEFQFYGRPRSNSQENEVEYLNGGYFGADGDDGLARQKSLKEPNLTPITERSEFSTRNSFINMSQVGPASAGGYGSYSPALTLSRMPTSPLVADDVASFEQLRKLRANAFGSGEGGSPISNRSSSNSINASFNPPVPSRPTSNLANSVPLNLNTDPDLVQPAAHMGAQNLFGGFNFHDSPASPTSNDDYPFAAAHVDLDATPKKRSSGQAASLQQYIAATPKPYYAMATPMALGAGPAEIATNKTSISHSRNGSSADSITYTRGPDPDDHNRSRWFVERRRTSEQGQLELVAKDLVQGGWI</sequence>
<feature type="region of interest" description="Disordered" evidence="1">
    <location>
        <begin position="190"/>
        <end position="256"/>
    </location>
</feature>
<evidence type="ECO:0000256" key="1">
    <source>
        <dbReference type="SAM" id="MobiDB-lite"/>
    </source>
</evidence>
<feature type="compositionally biased region" description="Low complexity" evidence="1">
    <location>
        <begin position="150"/>
        <end position="161"/>
    </location>
</feature>
<feature type="region of interest" description="Disordered" evidence="1">
    <location>
        <begin position="121"/>
        <end position="166"/>
    </location>
</feature>
<feature type="compositionally biased region" description="Low complexity" evidence="1">
    <location>
        <begin position="1023"/>
        <end position="1038"/>
    </location>
</feature>
<feature type="compositionally biased region" description="Basic and acidic residues" evidence="1">
    <location>
        <begin position="307"/>
        <end position="316"/>
    </location>
</feature>
<feature type="region of interest" description="Disordered" evidence="1">
    <location>
        <begin position="919"/>
        <end position="954"/>
    </location>
</feature>
<feature type="compositionally biased region" description="Polar residues" evidence="1">
    <location>
        <begin position="1729"/>
        <end position="1738"/>
    </location>
</feature>
<feature type="region of interest" description="Disordered" evidence="1">
    <location>
        <begin position="735"/>
        <end position="763"/>
    </location>
</feature>
<dbReference type="Proteomes" id="UP000504637">
    <property type="component" value="Unplaced"/>
</dbReference>
<name>A0A6J3M5K4_9PEZI</name>
<evidence type="ECO:0000313" key="2">
    <source>
        <dbReference type="Proteomes" id="UP000504637"/>
    </source>
</evidence>
<feature type="compositionally biased region" description="Polar residues" evidence="1">
    <location>
        <begin position="1039"/>
        <end position="1076"/>
    </location>
</feature>
<feature type="compositionally biased region" description="Basic and acidic residues" evidence="1">
    <location>
        <begin position="325"/>
        <end position="341"/>
    </location>
</feature>